<dbReference type="EMBL" id="MHOO01000011">
    <property type="protein sequence ID" value="OGZ63786.1"/>
    <property type="molecule type" value="Genomic_DNA"/>
</dbReference>
<name>A0A1G2HMS9_9BACT</name>
<feature type="region of interest" description="Disordered" evidence="1">
    <location>
        <begin position="44"/>
        <end position="63"/>
    </location>
</feature>
<dbReference type="Proteomes" id="UP000176855">
    <property type="component" value="Unassembled WGS sequence"/>
</dbReference>
<keyword evidence="2" id="KW-0472">Membrane</keyword>
<evidence type="ECO:0000313" key="3">
    <source>
        <dbReference type="EMBL" id="OGZ63786.1"/>
    </source>
</evidence>
<comment type="caution">
    <text evidence="3">The sequence shown here is derived from an EMBL/GenBank/DDBJ whole genome shotgun (WGS) entry which is preliminary data.</text>
</comment>
<dbReference type="STRING" id="1802202.A2730_00655"/>
<reference evidence="3 4" key="1">
    <citation type="journal article" date="2016" name="Nat. Commun.">
        <title>Thousands of microbial genomes shed light on interconnected biogeochemical processes in an aquifer system.</title>
        <authorList>
            <person name="Anantharaman K."/>
            <person name="Brown C.T."/>
            <person name="Hug L.A."/>
            <person name="Sharon I."/>
            <person name="Castelle C.J."/>
            <person name="Probst A.J."/>
            <person name="Thomas B.C."/>
            <person name="Singh A."/>
            <person name="Wilkins M.J."/>
            <person name="Karaoz U."/>
            <person name="Brodie E.L."/>
            <person name="Williams K.H."/>
            <person name="Hubbard S.S."/>
            <person name="Banfield J.F."/>
        </authorList>
    </citation>
    <scope>NUCLEOTIDE SEQUENCE [LARGE SCALE GENOMIC DNA]</scope>
</reference>
<evidence type="ECO:0000313" key="4">
    <source>
        <dbReference type="Proteomes" id="UP000176855"/>
    </source>
</evidence>
<gene>
    <name evidence="3" type="ORF">A2730_00655</name>
</gene>
<organism evidence="3 4">
    <name type="scientific">Candidatus Staskawiczbacteria bacterium RIFCSPHIGHO2_01_FULL_39_25</name>
    <dbReference type="NCBI Taxonomy" id="1802202"/>
    <lineage>
        <taxon>Bacteria</taxon>
        <taxon>Candidatus Staskawicziibacteriota</taxon>
    </lineage>
</organism>
<sequence>MAKEKGLPLLLIGMMALFIAVIVFAGYLAYQEYQVSKNQDTLKSQTPMTNVQSNANDQNSNTENADWKTYINNEGKFSLEYPSHWKLDDRSNEGYIEYGPNKNVIFTGEEGYLQVSYGNSFGGMCPQGYEKIQIGSKEFDVCHSVENDIENWSVSGKQFGNFAIGMFITANKPYLSNRVIILKMLSTFKFTN</sequence>
<keyword evidence="2" id="KW-1133">Transmembrane helix</keyword>
<evidence type="ECO:0000256" key="2">
    <source>
        <dbReference type="SAM" id="Phobius"/>
    </source>
</evidence>
<keyword evidence="2" id="KW-0812">Transmembrane</keyword>
<protein>
    <submittedName>
        <fullName evidence="3">Uncharacterized protein</fullName>
    </submittedName>
</protein>
<feature type="transmembrane region" description="Helical" evidence="2">
    <location>
        <begin position="7"/>
        <end position="30"/>
    </location>
</feature>
<evidence type="ECO:0000256" key="1">
    <source>
        <dbReference type="SAM" id="MobiDB-lite"/>
    </source>
</evidence>
<proteinExistence type="predicted"/>
<accession>A0A1G2HMS9</accession>
<dbReference type="AlphaFoldDB" id="A0A1G2HMS9"/>